<name>A0ACC1T303_9APHY</name>
<comment type="caution">
    <text evidence="1">The sequence shown here is derived from an EMBL/GenBank/DDBJ whole genome shotgun (WGS) entry which is preliminary data.</text>
</comment>
<organism evidence="1 2">
    <name type="scientific">Phlebia brevispora</name>
    <dbReference type="NCBI Taxonomy" id="194682"/>
    <lineage>
        <taxon>Eukaryota</taxon>
        <taxon>Fungi</taxon>
        <taxon>Dikarya</taxon>
        <taxon>Basidiomycota</taxon>
        <taxon>Agaricomycotina</taxon>
        <taxon>Agaricomycetes</taxon>
        <taxon>Polyporales</taxon>
        <taxon>Meruliaceae</taxon>
        <taxon>Phlebia</taxon>
    </lineage>
</organism>
<dbReference type="EMBL" id="JANHOG010000719">
    <property type="protein sequence ID" value="KAJ3552001.1"/>
    <property type="molecule type" value="Genomic_DNA"/>
</dbReference>
<sequence length="175" mass="18949">MSSSLPPYYILVSHPPILADQSAPTTASYTTFSHPTVEYHYADDLPHALLPQSSGEHVLVLDYDPNGESVPVAQSLSTELAVTGVKVTEAPGAVTVEEDGLRNNKIYVLETTSIPEDSPEDDVEAHAVLSRFKQRNAMLRAVLDYPQHVAQDTQHPYNGEGQPSAISPTLSTPKT</sequence>
<accession>A0ACC1T303</accession>
<gene>
    <name evidence="1" type="ORF">NM688_g4388</name>
</gene>
<keyword evidence="2" id="KW-1185">Reference proteome</keyword>
<proteinExistence type="predicted"/>
<protein>
    <submittedName>
        <fullName evidence="1">Uncharacterized protein</fullName>
    </submittedName>
</protein>
<reference evidence="1" key="1">
    <citation type="submission" date="2022-07" db="EMBL/GenBank/DDBJ databases">
        <title>Genome Sequence of Phlebia brevispora.</title>
        <authorList>
            <person name="Buettner E."/>
        </authorList>
    </citation>
    <scope>NUCLEOTIDE SEQUENCE</scope>
    <source>
        <strain evidence="1">MPL23</strain>
    </source>
</reference>
<dbReference type="Proteomes" id="UP001148662">
    <property type="component" value="Unassembled WGS sequence"/>
</dbReference>
<evidence type="ECO:0000313" key="2">
    <source>
        <dbReference type="Proteomes" id="UP001148662"/>
    </source>
</evidence>
<evidence type="ECO:0000313" key="1">
    <source>
        <dbReference type="EMBL" id="KAJ3552001.1"/>
    </source>
</evidence>